<dbReference type="Proteomes" id="UP000657918">
    <property type="component" value="Unassembled WGS sequence"/>
</dbReference>
<evidence type="ECO:0000256" key="1">
    <source>
        <dbReference type="SAM" id="MobiDB-lite"/>
    </source>
</evidence>
<proteinExistence type="predicted"/>
<accession>A0A835KDD0</accession>
<reference evidence="2 3" key="1">
    <citation type="submission" date="2020-10" db="EMBL/GenBank/DDBJ databases">
        <title>Plant Genome Project.</title>
        <authorList>
            <person name="Zhang R.-G."/>
        </authorList>
    </citation>
    <scope>NUCLEOTIDE SEQUENCE [LARGE SCALE GENOMIC DNA]</scope>
    <source>
        <strain evidence="2">FAFU-HL-1</strain>
        <tissue evidence="2">Leaf</tissue>
    </source>
</reference>
<gene>
    <name evidence="2" type="ORF">SADUNF_Sadunf03G0045200</name>
</gene>
<feature type="compositionally biased region" description="Basic and acidic residues" evidence="1">
    <location>
        <begin position="57"/>
        <end position="72"/>
    </location>
</feature>
<evidence type="ECO:0000313" key="2">
    <source>
        <dbReference type="EMBL" id="KAF9685347.1"/>
    </source>
</evidence>
<comment type="caution">
    <text evidence="2">The sequence shown here is derived from an EMBL/GenBank/DDBJ whole genome shotgun (WGS) entry which is preliminary data.</text>
</comment>
<name>A0A835KDD0_9ROSI</name>
<keyword evidence="3" id="KW-1185">Reference proteome</keyword>
<sequence>MVELSRHDSIELKRLSMAANLSSRRSFLDNVDEKGDNPAWEAIEYHAGTDEDPGQVPKERPRSYSRSSKEPL</sequence>
<protein>
    <submittedName>
        <fullName evidence="2">Uncharacterized protein</fullName>
    </submittedName>
</protein>
<dbReference type="EMBL" id="JADGMS010000003">
    <property type="protein sequence ID" value="KAF9685347.1"/>
    <property type="molecule type" value="Genomic_DNA"/>
</dbReference>
<feature type="region of interest" description="Disordered" evidence="1">
    <location>
        <begin position="45"/>
        <end position="72"/>
    </location>
</feature>
<dbReference type="AlphaFoldDB" id="A0A835KDD0"/>
<organism evidence="2 3">
    <name type="scientific">Salix dunnii</name>
    <dbReference type="NCBI Taxonomy" id="1413687"/>
    <lineage>
        <taxon>Eukaryota</taxon>
        <taxon>Viridiplantae</taxon>
        <taxon>Streptophyta</taxon>
        <taxon>Embryophyta</taxon>
        <taxon>Tracheophyta</taxon>
        <taxon>Spermatophyta</taxon>
        <taxon>Magnoliopsida</taxon>
        <taxon>eudicotyledons</taxon>
        <taxon>Gunneridae</taxon>
        <taxon>Pentapetalae</taxon>
        <taxon>rosids</taxon>
        <taxon>fabids</taxon>
        <taxon>Malpighiales</taxon>
        <taxon>Salicaceae</taxon>
        <taxon>Saliceae</taxon>
        <taxon>Salix</taxon>
    </lineage>
</organism>
<evidence type="ECO:0000313" key="3">
    <source>
        <dbReference type="Proteomes" id="UP000657918"/>
    </source>
</evidence>